<keyword evidence="1" id="KW-0547">Nucleotide-binding</keyword>
<proteinExistence type="predicted"/>
<reference evidence="1 2" key="1">
    <citation type="submission" date="2019-03" db="EMBL/GenBank/DDBJ databases">
        <title>The complete genome sequence of Neokomagataea sp. Jb2 NBRC113641.</title>
        <authorList>
            <person name="Chua K.-O."/>
            <person name="Chan K.-G."/>
            <person name="See-Too W.-S."/>
        </authorList>
    </citation>
    <scope>NUCLEOTIDE SEQUENCE [LARGE SCALE GENOMIC DNA]</scope>
    <source>
        <strain evidence="1 2">Jb2</strain>
    </source>
</reference>
<keyword evidence="2" id="KW-1185">Reference proteome</keyword>
<dbReference type="InterPro" id="IPR008533">
    <property type="entry name" value="DUF815"/>
</dbReference>
<protein>
    <submittedName>
        <fullName evidence="1">ATP-binding protein</fullName>
    </submittedName>
</protein>
<keyword evidence="1" id="KW-0067">ATP-binding</keyword>
<evidence type="ECO:0000313" key="1">
    <source>
        <dbReference type="EMBL" id="TPW35428.1"/>
    </source>
</evidence>
<dbReference type="AlphaFoldDB" id="A0A506UPX6"/>
<organism evidence="1 2">
    <name type="scientific">Oecophyllibacter saccharovorans</name>
    <dbReference type="NCBI Taxonomy" id="2558360"/>
    <lineage>
        <taxon>Bacteria</taxon>
        <taxon>Pseudomonadati</taxon>
        <taxon>Pseudomonadota</taxon>
        <taxon>Alphaproteobacteria</taxon>
        <taxon>Acetobacterales</taxon>
        <taxon>Acetobacteraceae</taxon>
        <taxon>Oecophyllibacter</taxon>
    </lineage>
</organism>
<dbReference type="Gene3D" id="3.40.50.300">
    <property type="entry name" value="P-loop containing nucleotide triphosphate hydrolases"/>
    <property type="match status" value="1"/>
</dbReference>
<dbReference type="Proteomes" id="UP000315037">
    <property type="component" value="Unassembled WGS sequence"/>
</dbReference>
<dbReference type="RefSeq" id="WP_165599958.1">
    <property type="nucleotide sequence ID" value="NZ_SORZ01000001.1"/>
</dbReference>
<dbReference type="SUPFAM" id="SSF52540">
    <property type="entry name" value="P-loop containing nucleoside triphosphate hydrolases"/>
    <property type="match status" value="1"/>
</dbReference>
<dbReference type="PANTHER" id="PTHR42935">
    <property type="entry name" value="SLR0930 PROTEIN"/>
    <property type="match status" value="1"/>
</dbReference>
<sequence>MPSSDLPALLPVLQRIAESLERLASNAPAPWADPADPRHERFIWRGEKSGLHALGGPSENGVSGTLPLSLLCGLEGQKKQLLQNTRLFARGQRGNHALLWGARGMGKSSLVRSLVGQVNEEIRAGSLAAPGTLALVEVSRSGLGALHALLDRLSNVRRQVILFLDDLSFENEDEDYKSLKSLLDGGLAGCPDNVLLYATSNRRHLMPRSRIEGEGPAELPAGLQGSETVEERISLSDRFGLWLGVHGARQEDYLRIVHAHAQHRGLALPAAELEKRALAWSLARGARSGRVAAQFITALAAEQAGT</sequence>
<comment type="caution">
    <text evidence="1">The sequence shown here is derived from an EMBL/GenBank/DDBJ whole genome shotgun (WGS) entry which is preliminary data.</text>
</comment>
<accession>A0A506UPX6</accession>
<dbReference type="GO" id="GO:0005524">
    <property type="term" value="F:ATP binding"/>
    <property type="evidence" value="ECO:0007669"/>
    <property type="project" value="UniProtKB-KW"/>
</dbReference>
<dbReference type="PANTHER" id="PTHR42935:SF1">
    <property type="entry name" value="SLR0930 PROTEIN"/>
    <property type="match status" value="1"/>
</dbReference>
<dbReference type="Pfam" id="PF05673">
    <property type="entry name" value="DUF815"/>
    <property type="match status" value="1"/>
</dbReference>
<dbReference type="InterPro" id="IPR027417">
    <property type="entry name" value="P-loop_NTPase"/>
</dbReference>
<evidence type="ECO:0000313" key="2">
    <source>
        <dbReference type="Proteomes" id="UP000315037"/>
    </source>
</evidence>
<gene>
    <name evidence="1" type="ORF">E3202_00040</name>
</gene>
<name>A0A506UPX6_9PROT</name>
<dbReference type="EMBL" id="SORZ01000001">
    <property type="protein sequence ID" value="TPW35428.1"/>
    <property type="molecule type" value="Genomic_DNA"/>
</dbReference>